<keyword evidence="3 8" id="KW-0812">Transmembrane</keyword>
<evidence type="ECO:0000256" key="10">
    <source>
        <dbReference type="SAM" id="MobiDB-lite"/>
    </source>
</evidence>
<dbReference type="GO" id="GO:0051205">
    <property type="term" value="P:protein insertion into membrane"/>
    <property type="evidence" value="ECO:0007669"/>
    <property type="project" value="UniProtKB-UniRule"/>
</dbReference>
<dbReference type="Gene3D" id="2.40.160.50">
    <property type="entry name" value="membrane protein fhac: a member of the omp85/tpsb transporter family"/>
    <property type="match status" value="1"/>
</dbReference>
<evidence type="ECO:0000256" key="5">
    <source>
        <dbReference type="ARBA" id="ARBA00022737"/>
    </source>
</evidence>
<comment type="similarity">
    <text evidence="8">Belongs to the BamA family.</text>
</comment>
<comment type="caution">
    <text evidence="12">The sequence shown here is derived from an EMBL/GenBank/DDBJ whole genome shotgun (WGS) entry which is preliminary data.</text>
</comment>
<evidence type="ECO:0000313" key="12">
    <source>
        <dbReference type="EMBL" id="TPG61422.1"/>
    </source>
</evidence>
<proteinExistence type="inferred from homology"/>
<keyword evidence="13" id="KW-1185">Reference proteome</keyword>
<evidence type="ECO:0000256" key="4">
    <source>
        <dbReference type="ARBA" id="ARBA00022729"/>
    </source>
</evidence>
<evidence type="ECO:0000256" key="8">
    <source>
        <dbReference type="HAMAP-Rule" id="MF_01430"/>
    </source>
</evidence>
<feature type="compositionally biased region" description="Low complexity" evidence="10">
    <location>
        <begin position="49"/>
        <end position="67"/>
    </location>
</feature>
<evidence type="ECO:0000256" key="6">
    <source>
        <dbReference type="ARBA" id="ARBA00023136"/>
    </source>
</evidence>
<sequence>MSRAFLLAATCLVPVVTSPDAAAQPQAGQRRDGARAEAGRGAEPRVRLAQASRPIAPRPAARPAARASRFAPGTVQAIDVQGNQRIEAETIRSYMLLQPGDAFEEDRLDRSLRTLYATGLFRDVRVSRQGERILVQVEENPIVSRVAFEGNSKLSDDVLRNAVQLRARSVFTPQAAQADRSRVLDLYASRGRLSATVEPKIIRLDQNRVDVVFEVNEGEVALVSRINFVGNRSYSDSRLKEIVATREAAWYRPFSSSDTYDPERLNFDRELLRRFYLRQGFADVNVTASTAELTPDRTGFFVTYVVEEGRRYRFGKVETTSSLRNVTADQLRPEVTISSGDQYDGEAVERIAETMSDRANALGAPFVEVTPRIVRNAEAGTVDITFEVKEGNRLYVERIDVTGNVRTQDRVIRRELRLAEGDAFNAAQVRRSRQRIRDLGYFSDATINTSPGSAPDRVILGTNVTERATGEVSLGGGYSTDAGALADVGLRERNLLGTGVDARINGVLAQRRSQLDLSVTDPSFLDRNLAVGADVFYINRDLTSYSGYRERRYGFALRAGYEYNEFLRQSFSYTLSQRNIYDIVAGASRYIQEQRGETLLSQVGQTLTYDRRDSRLDPRTGYLIRLGTDVAGLGGDVSYVRGRVDGAYYIPFERLLGDPNYVLALLGSVGYLAPFGGKDERIVDRFFLGGENLRGFRTAGAGPRDVASVSRDSLGGRFLYTQTTEFRFPLPIPDEIGITGRAFVDVGGLSGSSSGVGVVDESSPRVGAGVGVSWRSPFGLINLDFGKAVVKKSYDETQIFRFGFGTRF</sequence>
<dbReference type="Pfam" id="PF07244">
    <property type="entry name" value="POTRA"/>
    <property type="match status" value="5"/>
</dbReference>
<organism evidence="12 13">
    <name type="scientific">Muricoccus nepalensis</name>
    <dbReference type="NCBI Taxonomy" id="1854500"/>
    <lineage>
        <taxon>Bacteria</taxon>
        <taxon>Pseudomonadati</taxon>
        <taxon>Pseudomonadota</taxon>
        <taxon>Alphaproteobacteria</taxon>
        <taxon>Acetobacterales</taxon>
        <taxon>Roseomonadaceae</taxon>
        <taxon>Muricoccus</taxon>
    </lineage>
</organism>
<feature type="domain" description="POTRA" evidence="11">
    <location>
        <begin position="73"/>
        <end position="140"/>
    </location>
</feature>
<protein>
    <recommendedName>
        <fullName evidence="8 9">Outer membrane protein assembly factor BamA</fullName>
    </recommendedName>
</protein>
<dbReference type="InterPro" id="IPR034746">
    <property type="entry name" value="POTRA"/>
</dbReference>
<dbReference type="PIRSF" id="PIRSF006076">
    <property type="entry name" value="OM_assembly_OMP85"/>
    <property type="match status" value="1"/>
</dbReference>
<comment type="subcellular location">
    <subcellularLocation>
        <location evidence="8">Cell outer membrane</location>
    </subcellularLocation>
    <subcellularLocation>
        <location evidence="1">Membrane</location>
    </subcellularLocation>
</comment>
<evidence type="ECO:0000256" key="7">
    <source>
        <dbReference type="ARBA" id="ARBA00023237"/>
    </source>
</evidence>
<keyword evidence="7 8" id="KW-0998">Cell outer membrane</keyword>
<keyword evidence="6 8" id="KW-0472">Membrane</keyword>
<dbReference type="EMBL" id="RCZP01000001">
    <property type="protein sequence ID" value="TPG61422.1"/>
    <property type="molecule type" value="Genomic_DNA"/>
</dbReference>
<dbReference type="InterPro" id="IPR000184">
    <property type="entry name" value="Bac_surfAg_D15"/>
</dbReference>
<feature type="domain" description="POTRA" evidence="11">
    <location>
        <begin position="141"/>
        <end position="218"/>
    </location>
</feature>
<name>A0A502GIM5_9PROT</name>
<evidence type="ECO:0000256" key="9">
    <source>
        <dbReference type="NCBIfam" id="TIGR03303"/>
    </source>
</evidence>
<dbReference type="PANTHER" id="PTHR12815">
    <property type="entry name" value="SORTING AND ASSEMBLY MACHINERY SAMM50 PROTEIN FAMILY MEMBER"/>
    <property type="match status" value="1"/>
</dbReference>
<evidence type="ECO:0000259" key="11">
    <source>
        <dbReference type="PROSITE" id="PS51779"/>
    </source>
</evidence>
<dbReference type="GO" id="GO:0043165">
    <property type="term" value="P:Gram-negative-bacterium-type cell outer membrane assembly"/>
    <property type="evidence" value="ECO:0007669"/>
    <property type="project" value="UniProtKB-UniRule"/>
</dbReference>
<dbReference type="InterPro" id="IPR023707">
    <property type="entry name" value="OM_assembly_BamA"/>
</dbReference>
<dbReference type="PANTHER" id="PTHR12815:SF23">
    <property type="entry name" value="OUTER MEMBRANE PROTEIN ASSEMBLY FACTOR BAMA"/>
    <property type="match status" value="1"/>
</dbReference>
<dbReference type="Pfam" id="PF01103">
    <property type="entry name" value="Omp85"/>
    <property type="match status" value="1"/>
</dbReference>
<dbReference type="HAMAP" id="MF_01430">
    <property type="entry name" value="OM_assembly_BamA"/>
    <property type="match status" value="1"/>
</dbReference>
<keyword evidence="2 8" id="KW-1134">Transmembrane beta strand</keyword>
<dbReference type="GO" id="GO:0009279">
    <property type="term" value="C:cell outer membrane"/>
    <property type="evidence" value="ECO:0007669"/>
    <property type="project" value="UniProtKB-SubCell"/>
</dbReference>
<keyword evidence="5 8" id="KW-0677">Repeat</keyword>
<comment type="subunit">
    <text evidence="8">Part of the Bam complex.</text>
</comment>
<dbReference type="AlphaFoldDB" id="A0A502GIM5"/>
<dbReference type="InterPro" id="IPR039910">
    <property type="entry name" value="D15-like"/>
</dbReference>
<feature type="domain" description="POTRA" evidence="11">
    <location>
        <begin position="394"/>
        <end position="467"/>
    </location>
</feature>
<evidence type="ECO:0000313" key="13">
    <source>
        <dbReference type="Proteomes" id="UP000317078"/>
    </source>
</evidence>
<dbReference type="InterPro" id="IPR010827">
    <property type="entry name" value="BamA/TamA_POTRA"/>
</dbReference>
<feature type="region of interest" description="Disordered" evidence="10">
    <location>
        <begin position="21"/>
        <end position="67"/>
    </location>
</feature>
<dbReference type="Gene3D" id="3.10.20.310">
    <property type="entry name" value="membrane protein fhac"/>
    <property type="match status" value="5"/>
</dbReference>
<dbReference type="PROSITE" id="PS51779">
    <property type="entry name" value="POTRA"/>
    <property type="match status" value="3"/>
</dbReference>
<accession>A0A502GIM5</accession>
<dbReference type="Proteomes" id="UP000317078">
    <property type="component" value="Unassembled WGS sequence"/>
</dbReference>
<reference evidence="12 13" key="1">
    <citation type="journal article" date="2019" name="Environ. Microbiol.">
        <title>Species interactions and distinct microbial communities in high Arctic permafrost affected cryosols are associated with the CH4 and CO2 gas fluxes.</title>
        <authorList>
            <person name="Altshuler I."/>
            <person name="Hamel J."/>
            <person name="Turney S."/>
            <person name="Magnuson E."/>
            <person name="Levesque R."/>
            <person name="Greer C."/>
            <person name="Whyte L.G."/>
        </authorList>
    </citation>
    <scope>NUCLEOTIDE SEQUENCE [LARGE SCALE GENOMIC DNA]</scope>
    <source>
        <strain evidence="12 13">S9.3B</strain>
    </source>
</reference>
<dbReference type="OrthoDB" id="9803054at2"/>
<evidence type="ECO:0000256" key="2">
    <source>
        <dbReference type="ARBA" id="ARBA00022452"/>
    </source>
</evidence>
<dbReference type="NCBIfam" id="TIGR03303">
    <property type="entry name" value="OM_YaeT"/>
    <property type="match status" value="1"/>
</dbReference>
<evidence type="ECO:0000256" key="3">
    <source>
        <dbReference type="ARBA" id="ARBA00022692"/>
    </source>
</evidence>
<comment type="function">
    <text evidence="8">Part of the outer membrane protein assembly complex, which is involved in assembly and insertion of beta-barrel proteins into the outer membrane.</text>
</comment>
<gene>
    <name evidence="8 12" type="primary">bamA</name>
    <name evidence="12" type="ORF">EAH89_01390</name>
</gene>
<feature type="compositionally biased region" description="Basic and acidic residues" evidence="10">
    <location>
        <begin position="29"/>
        <end position="46"/>
    </location>
</feature>
<keyword evidence="4 8" id="KW-0732">Signal</keyword>
<evidence type="ECO:0000256" key="1">
    <source>
        <dbReference type="ARBA" id="ARBA00004370"/>
    </source>
</evidence>